<name>A0A8T0ELX5_ARGBR</name>
<proteinExistence type="predicted"/>
<dbReference type="AlphaFoldDB" id="A0A8T0ELX5"/>
<comment type="caution">
    <text evidence="1">The sequence shown here is derived from an EMBL/GenBank/DDBJ whole genome shotgun (WGS) entry which is preliminary data.</text>
</comment>
<gene>
    <name evidence="1" type="ORF">HNY73_017130</name>
</gene>
<accession>A0A8T0ELX5</accession>
<dbReference type="EMBL" id="JABXBU010002227">
    <property type="protein sequence ID" value="KAF8774598.1"/>
    <property type="molecule type" value="Genomic_DNA"/>
</dbReference>
<organism evidence="1 2">
    <name type="scientific">Argiope bruennichi</name>
    <name type="common">Wasp spider</name>
    <name type="synonym">Aranea bruennichi</name>
    <dbReference type="NCBI Taxonomy" id="94029"/>
    <lineage>
        <taxon>Eukaryota</taxon>
        <taxon>Metazoa</taxon>
        <taxon>Ecdysozoa</taxon>
        <taxon>Arthropoda</taxon>
        <taxon>Chelicerata</taxon>
        <taxon>Arachnida</taxon>
        <taxon>Araneae</taxon>
        <taxon>Araneomorphae</taxon>
        <taxon>Entelegynae</taxon>
        <taxon>Araneoidea</taxon>
        <taxon>Araneidae</taxon>
        <taxon>Argiope</taxon>
    </lineage>
</organism>
<protein>
    <submittedName>
        <fullName evidence="1">Uncharacterized protein</fullName>
    </submittedName>
</protein>
<keyword evidence="2" id="KW-1185">Reference proteome</keyword>
<reference evidence="1" key="2">
    <citation type="submission" date="2020-06" db="EMBL/GenBank/DDBJ databases">
        <authorList>
            <person name="Sheffer M."/>
        </authorList>
    </citation>
    <scope>NUCLEOTIDE SEQUENCE</scope>
</reference>
<reference evidence="1" key="1">
    <citation type="journal article" date="2020" name="bioRxiv">
        <title>Chromosome-level reference genome of the European wasp spider Argiope bruennichi: a resource for studies on range expansion and evolutionary adaptation.</title>
        <authorList>
            <person name="Sheffer M.M."/>
            <person name="Hoppe A."/>
            <person name="Krehenwinkel H."/>
            <person name="Uhl G."/>
            <person name="Kuss A.W."/>
            <person name="Jensen L."/>
            <person name="Jensen C."/>
            <person name="Gillespie R.G."/>
            <person name="Hoff K.J."/>
            <person name="Prost S."/>
        </authorList>
    </citation>
    <scope>NUCLEOTIDE SEQUENCE</scope>
</reference>
<evidence type="ECO:0000313" key="1">
    <source>
        <dbReference type="EMBL" id="KAF8774598.1"/>
    </source>
</evidence>
<sequence length="118" mass="12988">MCRRNIESCGRCAGNECADGILSRVEVCGNECADGILSRVEVCGAENFEELGRSRLTVWTLRLNVMESDIVLMLLKYAIGNPSNGMDPLGERQARAIIKAKEMCGLKCESETETKDLK</sequence>
<dbReference type="Proteomes" id="UP000807504">
    <property type="component" value="Unassembled WGS sequence"/>
</dbReference>
<evidence type="ECO:0000313" key="2">
    <source>
        <dbReference type="Proteomes" id="UP000807504"/>
    </source>
</evidence>